<keyword evidence="6" id="KW-0274">FAD</keyword>
<dbReference type="RefSeq" id="WP_126701600.1">
    <property type="nucleotide sequence ID" value="NZ_RWKW01000081.1"/>
</dbReference>
<dbReference type="PANTHER" id="PTHR43734:SF3">
    <property type="entry name" value="B-CAROTENE KETOLASE"/>
    <property type="match status" value="1"/>
</dbReference>
<evidence type="ECO:0000256" key="3">
    <source>
        <dbReference type="ARBA" id="ARBA00006046"/>
    </source>
</evidence>
<evidence type="ECO:0000256" key="8">
    <source>
        <dbReference type="ARBA" id="ARBA00031986"/>
    </source>
</evidence>
<dbReference type="GO" id="GO:0016627">
    <property type="term" value="F:oxidoreductase activity, acting on the CH-CH group of donors"/>
    <property type="evidence" value="ECO:0007669"/>
    <property type="project" value="UniProtKB-ARBA"/>
</dbReference>
<evidence type="ECO:0000256" key="7">
    <source>
        <dbReference type="ARBA" id="ARBA00023002"/>
    </source>
</evidence>
<dbReference type="InterPro" id="IPR008150">
    <property type="entry name" value="Phytoene_DH_bac_CS"/>
</dbReference>
<dbReference type="InterPro" id="IPR014105">
    <property type="entry name" value="Carotenoid/retinoid_OxRdtase"/>
</dbReference>
<dbReference type="SUPFAM" id="SSF51905">
    <property type="entry name" value="FAD/NAD(P)-binding domain"/>
    <property type="match status" value="1"/>
</dbReference>
<comment type="pathway">
    <text evidence="2 9">Carotenoid biosynthesis.</text>
</comment>
<comment type="cofactor">
    <cofactor evidence="1">
        <name>FAD</name>
        <dbReference type="ChEBI" id="CHEBI:57692"/>
    </cofactor>
</comment>
<accession>A0A3R9ZPP6</accession>
<comment type="similarity">
    <text evidence="3 9">Belongs to the carotenoid/retinoid oxidoreductase family.</text>
</comment>
<dbReference type="PANTHER" id="PTHR43734">
    <property type="entry name" value="PHYTOENE DESATURASE"/>
    <property type="match status" value="1"/>
</dbReference>
<evidence type="ECO:0000256" key="6">
    <source>
        <dbReference type="ARBA" id="ARBA00022827"/>
    </source>
</evidence>
<dbReference type="NCBIfam" id="TIGR02734">
    <property type="entry name" value="crtI_fam"/>
    <property type="match status" value="1"/>
</dbReference>
<dbReference type="EMBL" id="RWKW01000081">
    <property type="protein sequence ID" value="RST84703.1"/>
    <property type="molecule type" value="Genomic_DNA"/>
</dbReference>
<proteinExistence type="inferred from homology"/>
<evidence type="ECO:0000313" key="12">
    <source>
        <dbReference type="Proteomes" id="UP000278398"/>
    </source>
</evidence>
<organism evidence="11 12">
    <name type="scientific">Aquibium carbonis</name>
    <dbReference type="NCBI Taxonomy" id="2495581"/>
    <lineage>
        <taxon>Bacteria</taxon>
        <taxon>Pseudomonadati</taxon>
        <taxon>Pseudomonadota</taxon>
        <taxon>Alphaproteobacteria</taxon>
        <taxon>Hyphomicrobiales</taxon>
        <taxon>Phyllobacteriaceae</taxon>
        <taxon>Aquibium</taxon>
    </lineage>
</organism>
<dbReference type="Proteomes" id="UP000278398">
    <property type="component" value="Unassembled WGS sequence"/>
</dbReference>
<evidence type="ECO:0000313" key="11">
    <source>
        <dbReference type="EMBL" id="RST84703.1"/>
    </source>
</evidence>
<dbReference type="InterPro" id="IPR002937">
    <property type="entry name" value="Amino_oxidase"/>
</dbReference>
<keyword evidence="5 9" id="KW-0125">Carotenoid biosynthesis</keyword>
<dbReference type="PROSITE" id="PS00982">
    <property type="entry name" value="PHYTOENE_DH"/>
    <property type="match status" value="1"/>
</dbReference>
<protein>
    <recommendedName>
        <fullName evidence="8">Phytoene dehydrogenase</fullName>
    </recommendedName>
</protein>
<dbReference type="Gene3D" id="3.50.50.60">
    <property type="entry name" value="FAD/NAD(P)-binding domain"/>
    <property type="match status" value="2"/>
</dbReference>
<reference evidence="11 12" key="1">
    <citation type="submission" date="2018-12" db="EMBL/GenBank/DDBJ databases">
        <title>Mesorhizobium carbonis sp. nov., isolated from coal mine water.</title>
        <authorList>
            <person name="Xin W."/>
            <person name="Xu Z."/>
            <person name="Xiang F."/>
            <person name="Zhang J."/>
            <person name="Xi L."/>
            <person name="Liu J."/>
        </authorList>
    </citation>
    <scope>NUCLEOTIDE SEQUENCE [LARGE SCALE GENOMIC DNA]</scope>
    <source>
        <strain evidence="11 12">B2.3</strain>
    </source>
</reference>
<feature type="domain" description="Amine oxidase" evidence="10">
    <location>
        <begin position="28"/>
        <end position="496"/>
    </location>
</feature>
<dbReference type="InterPro" id="IPR036188">
    <property type="entry name" value="FAD/NAD-bd_sf"/>
</dbReference>
<gene>
    <name evidence="11" type="ORF">EJC49_19460</name>
</gene>
<keyword evidence="12" id="KW-1185">Reference proteome</keyword>
<evidence type="ECO:0000256" key="5">
    <source>
        <dbReference type="ARBA" id="ARBA00022746"/>
    </source>
</evidence>
<comment type="caution">
    <text evidence="11">The sequence shown here is derived from an EMBL/GenBank/DDBJ whole genome shotgun (WGS) entry which is preliminary data.</text>
</comment>
<evidence type="ECO:0000256" key="2">
    <source>
        <dbReference type="ARBA" id="ARBA00004829"/>
    </source>
</evidence>
<evidence type="ECO:0000256" key="1">
    <source>
        <dbReference type="ARBA" id="ARBA00001974"/>
    </source>
</evidence>
<keyword evidence="4" id="KW-0285">Flavoprotein</keyword>
<name>A0A3R9ZPP6_9HYPH</name>
<dbReference type="Pfam" id="PF01593">
    <property type="entry name" value="Amino_oxidase"/>
    <property type="match status" value="1"/>
</dbReference>
<keyword evidence="7 9" id="KW-0560">Oxidoreductase</keyword>
<dbReference type="GO" id="GO:0016117">
    <property type="term" value="P:carotenoid biosynthetic process"/>
    <property type="evidence" value="ECO:0007669"/>
    <property type="project" value="UniProtKB-KW"/>
</dbReference>
<dbReference type="OrthoDB" id="9774675at2"/>
<evidence type="ECO:0000259" key="10">
    <source>
        <dbReference type="Pfam" id="PF01593"/>
    </source>
</evidence>
<evidence type="ECO:0000256" key="9">
    <source>
        <dbReference type="RuleBase" id="RU362075"/>
    </source>
</evidence>
<dbReference type="FunFam" id="3.50.50.60:FF:000378">
    <property type="entry name" value="Phytoene desaturase"/>
    <property type="match status" value="1"/>
</dbReference>
<sequence>MLTRPDLNRPVEPSDRRPHAVVIGSGFGGLAAAIRLGARGFRVTVLERLDRIGGRASVLKQDGFTFDRGPTIVTAPFLFEELWTLAGKRMADDVDLRPLDPFYRIRFDDGSHVDCFRDTDAMRREVARIAPDDVAGWERFMVLAREICRIGFEELGHKPFSSFTDMLRIAPDLIRLQGWRSVHGLVSTFVREPRLRTVLSFHPLLIGGNPFRTPAIYCLIPDLERRWGVHYPIGGVGQLVDGLAGLVVTLGGTVRVGADVTCIETQDAHATGVRLATGERIPADLVISNADTATTYGTLLAKAAPRRWSDRRLARVRHSMGLLVWYFGVQGHLDDVNHHTILLGPRYKGLIEDIFERKKLTEDFSIYLHRPSASDPNVAPGGCDAFYALTPVPNLDAAIDWSIETERRRKAIEMRLEETILPGLSHRIVTSHVISPVDFRDDYLSARGAGFGFEPVLTQSAWFRPHNRSEAVDNLFLVGAGTHPGAGLPGVLSSARILDGIVPHASAFVH</sequence>
<dbReference type="AlphaFoldDB" id="A0A3R9ZPP6"/>
<evidence type="ECO:0000256" key="4">
    <source>
        <dbReference type="ARBA" id="ARBA00022630"/>
    </source>
</evidence>